<keyword evidence="7 9" id="KW-0496">Mitochondrion</keyword>
<dbReference type="GO" id="GO:0006122">
    <property type="term" value="P:mitochondrial electron transport, ubiquinol to cytochrome c"/>
    <property type="evidence" value="ECO:0007669"/>
    <property type="project" value="InterPro"/>
</dbReference>
<evidence type="ECO:0000256" key="1">
    <source>
        <dbReference type="ARBA" id="ARBA00004443"/>
    </source>
</evidence>
<dbReference type="Pfam" id="PF02271">
    <property type="entry name" value="UCR_14kD"/>
    <property type="match status" value="1"/>
</dbReference>
<evidence type="ECO:0000256" key="3">
    <source>
        <dbReference type="ARBA" id="ARBA00022448"/>
    </source>
</evidence>
<evidence type="ECO:0000313" key="11">
    <source>
        <dbReference type="Proteomes" id="UP000191144"/>
    </source>
</evidence>
<evidence type="ECO:0000256" key="6">
    <source>
        <dbReference type="ARBA" id="ARBA00022982"/>
    </source>
</evidence>
<name>A0A1G4K4T8_9SACH</name>
<dbReference type="EMBL" id="LT598484">
    <property type="protein sequence ID" value="SCU98782.1"/>
    <property type="molecule type" value="Genomic_DNA"/>
</dbReference>
<dbReference type="InterPro" id="IPR036544">
    <property type="entry name" value="QCR7_sf"/>
</dbReference>
<dbReference type="Gene3D" id="1.10.1090.10">
    <property type="entry name" value="Cytochrome b-c1 complex subunit 7"/>
    <property type="match status" value="1"/>
</dbReference>
<dbReference type="PANTHER" id="PTHR12022">
    <property type="entry name" value="UBIQUINOL-CYTOCHROME C REDUCTASE COMPLEX 14 KD PROTEIN"/>
    <property type="match status" value="1"/>
</dbReference>
<dbReference type="SUPFAM" id="SSF81524">
    <property type="entry name" value="14 kDa protein of cytochrome bc1 complex (Ubiquinol-cytochrome c reductase)"/>
    <property type="match status" value="1"/>
</dbReference>
<keyword evidence="6 9" id="KW-0249">Electron transport</keyword>
<keyword evidence="4 9" id="KW-0679">Respiratory chain</keyword>
<keyword evidence="5 9" id="KW-0999">Mitochondrion inner membrane</keyword>
<evidence type="ECO:0000256" key="9">
    <source>
        <dbReference type="PIRNR" id="PIRNR000022"/>
    </source>
</evidence>
<comment type="function">
    <text evidence="9">Component of the ubiquinol-cytochrome c oxidoreductase, a multisubunit transmembrane complex that is part of the mitochondrial electron transport chain which drives oxidative phosphorylation.</text>
</comment>
<sequence length="128" mass="14715">MPQTFTSIAKMGDFILKTPALSKIVVPVAHQFVKFSGYRKMGLRFDDLISEENDIAQKALSRLPEEESYARNFRMIRAHQSSLTHHLLPKTQWIKPEEDTPYILPFLLEAEAEAKEKAELDNLELVKS</sequence>
<organism evidence="10 11">
    <name type="scientific">Lachancea meyersii CBS 8951</name>
    <dbReference type="NCBI Taxonomy" id="1266667"/>
    <lineage>
        <taxon>Eukaryota</taxon>
        <taxon>Fungi</taxon>
        <taxon>Dikarya</taxon>
        <taxon>Ascomycota</taxon>
        <taxon>Saccharomycotina</taxon>
        <taxon>Saccharomycetes</taxon>
        <taxon>Saccharomycetales</taxon>
        <taxon>Saccharomycetaceae</taxon>
        <taxon>Lachancea</taxon>
    </lineage>
</organism>
<evidence type="ECO:0000256" key="2">
    <source>
        <dbReference type="ARBA" id="ARBA00008554"/>
    </source>
</evidence>
<accession>A0A1G4K4T8</accession>
<proteinExistence type="inferred from homology"/>
<evidence type="ECO:0000256" key="7">
    <source>
        <dbReference type="ARBA" id="ARBA00023128"/>
    </source>
</evidence>
<dbReference type="GO" id="GO:0005743">
    <property type="term" value="C:mitochondrial inner membrane"/>
    <property type="evidence" value="ECO:0007669"/>
    <property type="project" value="UniProtKB-SubCell"/>
</dbReference>
<evidence type="ECO:0000256" key="4">
    <source>
        <dbReference type="ARBA" id="ARBA00022660"/>
    </source>
</evidence>
<dbReference type="InterPro" id="IPR003197">
    <property type="entry name" value="QCR7"/>
</dbReference>
<dbReference type="FunFam" id="1.10.1090.10:FF:000001">
    <property type="entry name" value="Cytochrome b-c1 complex subunit 7"/>
    <property type="match status" value="1"/>
</dbReference>
<keyword evidence="3 9" id="KW-0813">Transport</keyword>
<evidence type="ECO:0000256" key="8">
    <source>
        <dbReference type="ARBA" id="ARBA00023136"/>
    </source>
</evidence>
<evidence type="ECO:0000313" key="10">
    <source>
        <dbReference type="EMBL" id="SCU98782.1"/>
    </source>
</evidence>
<dbReference type="OrthoDB" id="425749at2759"/>
<comment type="subcellular location">
    <subcellularLocation>
        <location evidence="1">Mitochondrion inner membrane</location>
        <topology evidence="1">Peripheral membrane protein</topology>
        <orientation evidence="1">Matrix side</orientation>
    </subcellularLocation>
</comment>
<gene>
    <name evidence="10" type="ORF">LAME_0G00540G</name>
</gene>
<evidence type="ECO:0000256" key="5">
    <source>
        <dbReference type="ARBA" id="ARBA00022792"/>
    </source>
</evidence>
<dbReference type="AlphaFoldDB" id="A0A1G4K4T8"/>
<keyword evidence="8 9" id="KW-0472">Membrane</keyword>
<comment type="similarity">
    <text evidence="2 9">Belongs to the UQCRB/QCR7 family.</text>
</comment>
<keyword evidence="11" id="KW-1185">Reference proteome</keyword>
<dbReference type="PIRSF" id="PIRSF000022">
    <property type="entry name" value="Bc1_14K"/>
    <property type="match status" value="1"/>
</dbReference>
<dbReference type="GO" id="GO:0045275">
    <property type="term" value="C:respiratory chain complex III"/>
    <property type="evidence" value="ECO:0007669"/>
    <property type="project" value="InterPro"/>
</dbReference>
<protein>
    <recommendedName>
        <fullName evidence="9">Cytochrome b-c1 complex subunit 7</fullName>
    </recommendedName>
</protein>
<reference evidence="11" key="1">
    <citation type="submission" date="2016-03" db="EMBL/GenBank/DDBJ databases">
        <authorList>
            <person name="Devillers Hugo."/>
        </authorList>
    </citation>
    <scope>NUCLEOTIDE SEQUENCE [LARGE SCALE GENOMIC DNA]</scope>
</reference>
<dbReference type="PANTHER" id="PTHR12022:SF0">
    <property type="entry name" value="CYTOCHROME B-C1 COMPLEX SUBUNIT 7"/>
    <property type="match status" value="1"/>
</dbReference>
<dbReference type="Proteomes" id="UP000191144">
    <property type="component" value="Chromosome G"/>
</dbReference>